<keyword evidence="1" id="KW-1133">Transmembrane helix</keyword>
<feature type="transmembrane region" description="Helical" evidence="1">
    <location>
        <begin position="12"/>
        <end position="29"/>
    </location>
</feature>
<feature type="transmembrane region" description="Helical" evidence="1">
    <location>
        <begin position="349"/>
        <end position="371"/>
    </location>
</feature>
<evidence type="ECO:0000313" key="3">
    <source>
        <dbReference type="Proteomes" id="UP000516046"/>
    </source>
</evidence>
<dbReference type="Proteomes" id="UP000516046">
    <property type="component" value="Chromosome"/>
</dbReference>
<feature type="transmembrane region" description="Helical" evidence="1">
    <location>
        <begin position="245"/>
        <end position="267"/>
    </location>
</feature>
<name>A0A7G9WL13_9FIRM</name>
<gene>
    <name evidence="2" type="ORF">H6X83_00555</name>
</gene>
<keyword evidence="1" id="KW-0812">Transmembrane</keyword>
<protein>
    <submittedName>
        <fullName evidence="2">YibE/F family protein</fullName>
    </submittedName>
</protein>
<dbReference type="KEGG" id="caml:H6X83_00555"/>
<organism evidence="2 3">
    <name type="scientific">Caproicibacterium amylolyticum</name>
    <dbReference type="NCBI Taxonomy" id="2766537"/>
    <lineage>
        <taxon>Bacteria</taxon>
        <taxon>Bacillati</taxon>
        <taxon>Bacillota</taxon>
        <taxon>Clostridia</taxon>
        <taxon>Eubacteriales</taxon>
        <taxon>Oscillospiraceae</taxon>
        <taxon>Caproicibacterium</taxon>
    </lineage>
</organism>
<feature type="transmembrane region" description="Helical" evidence="1">
    <location>
        <begin position="176"/>
        <end position="195"/>
    </location>
</feature>
<dbReference type="AlphaFoldDB" id="A0A7G9WL13"/>
<feature type="transmembrane region" description="Helical" evidence="1">
    <location>
        <begin position="126"/>
        <end position="144"/>
    </location>
</feature>
<feature type="transmembrane region" description="Helical" evidence="1">
    <location>
        <begin position="151"/>
        <end position="170"/>
    </location>
</feature>
<dbReference type="PANTHER" id="PTHR41771:SF1">
    <property type="entry name" value="MEMBRANE PROTEIN"/>
    <property type="match status" value="1"/>
</dbReference>
<sequence>MQLKNKHTAVRRGILVLLAVGFLIFTVLINQVEKVPIISTQGQTFEKAVVTQIVKDNVQEDGSRTGEQKILVRMLTGERKGEILQTTSSSGFLFGAACKVGMQVIVMQSVSGQSTVTSVYAQDREWVIYLFAGLYIAALLLVGGKQGLKGSVGLIFTFLCILFVYLPLVYRGFSPFWVAVFVCVITTVVTMYLIGGPTRKTAAAVGGTVAGVVIAGIAACFFSLASGITGYNVSDIESLLSVWEISGVQVGGLLFSGLLISSLGAVMDVAMSISSAMSELCLHNPSISRRELLHSGMHVGRDMMGTDSNTLILAFAGGSVSMLVLDYAYNLPYQQIINSNNIGIAVLQGLAGSFGIVLSVPITVVLAAVLMTHKHGAQAPFTQEELSAQSAQL</sequence>
<keyword evidence="1" id="KW-0472">Membrane</keyword>
<evidence type="ECO:0000256" key="1">
    <source>
        <dbReference type="SAM" id="Phobius"/>
    </source>
</evidence>
<accession>A0A7G9WL13</accession>
<dbReference type="EMBL" id="CP060696">
    <property type="protein sequence ID" value="QNO19375.1"/>
    <property type="molecule type" value="Genomic_DNA"/>
</dbReference>
<dbReference type="PANTHER" id="PTHR41771">
    <property type="entry name" value="MEMBRANE PROTEIN-RELATED"/>
    <property type="match status" value="1"/>
</dbReference>
<dbReference type="Pfam" id="PF07907">
    <property type="entry name" value="YibE_F"/>
    <property type="match status" value="1"/>
</dbReference>
<proteinExistence type="predicted"/>
<feature type="transmembrane region" description="Helical" evidence="1">
    <location>
        <begin position="202"/>
        <end position="225"/>
    </location>
</feature>
<evidence type="ECO:0000313" key="2">
    <source>
        <dbReference type="EMBL" id="QNO19375.1"/>
    </source>
</evidence>
<feature type="transmembrane region" description="Helical" evidence="1">
    <location>
        <begin position="311"/>
        <end position="329"/>
    </location>
</feature>
<keyword evidence="3" id="KW-1185">Reference proteome</keyword>
<reference evidence="2 3" key="1">
    <citation type="submission" date="2020-08" db="EMBL/GenBank/DDBJ databases">
        <authorList>
            <person name="Ren C."/>
            <person name="Gu Y."/>
            <person name="Xu Y."/>
        </authorList>
    </citation>
    <scope>NUCLEOTIDE SEQUENCE [LARGE SCALE GENOMIC DNA]</scope>
    <source>
        <strain evidence="2 3">LBM18003</strain>
    </source>
</reference>
<dbReference type="InterPro" id="IPR012507">
    <property type="entry name" value="YibE_F"/>
</dbReference>